<evidence type="ECO:0000313" key="8">
    <source>
        <dbReference type="EMBL" id="RCS58201.1"/>
    </source>
</evidence>
<evidence type="ECO:0000256" key="4">
    <source>
        <dbReference type="ARBA" id="ARBA00023143"/>
    </source>
</evidence>
<proteinExistence type="inferred from homology"/>
<dbReference type="PANTHER" id="PTHR30435:SF12">
    <property type="entry name" value="FLAGELLAR BASAL BODY ROD PROTEIN FLGB"/>
    <property type="match status" value="1"/>
</dbReference>
<dbReference type="GO" id="GO:0030694">
    <property type="term" value="C:bacterial-type flagellum basal body, rod"/>
    <property type="evidence" value="ECO:0007669"/>
    <property type="project" value="InterPro"/>
</dbReference>
<evidence type="ECO:0000256" key="3">
    <source>
        <dbReference type="ARBA" id="ARBA00014376"/>
    </source>
</evidence>
<dbReference type="OrthoDB" id="9788334at2"/>
<protein>
    <recommendedName>
        <fullName evidence="3 6">Flagellar basal body rod protein FlgB</fullName>
    </recommendedName>
</protein>
<dbReference type="RefSeq" id="WP_114402285.1">
    <property type="nucleotide sequence ID" value="NZ_QPGB01000002.1"/>
</dbReference>
<keyword evidence="8" id="KW-0969">Cilium</keyword>
<reference evidence="8 9" key="1">
    <citation type="journal article" date="2018" name="Int. J. Syst. Evol. Microbiol.">
        <title>Parvibium lacunae gen. nov., sp. nov., a new member of the family Alcaligenaceae isolated from a freshwater pond.</title>
        <authorList>
            <person name="Chen W.M."/>
            <person name="Xie P.B."/>
            <person name="Hsu M.Y."/>
            <person name="Sheu S.Y."/>
        </authorList>
    </citation>
    <scope>NUCLEOTIDE SEQUENCE [LARGE SCALE GENOMIC DNA]</scope>
    <source>
        <strain evidence="8 9">KMB9</strain>
    </source>
</reference>
<dbReference type="Pfam" id="PF00460">
    <property type="entry name" value="Flg_bb_rod"/>
    <property type="match status" value="1"/>
</dbReference>
<keyword evidence="4 6" id="KW-0975">Bacterial flagellum</keyword>
<dbReference type="PANTHER" id="PTHR30435">
    <property type="entry name" value="FLAGELLAR PROTEIN"/>
    <property type="match status" value="1"/>
</dbReference>
<evidence type="ECO:0000256" key="2">
    <source>
        <dbReference type="ARBA" id="ARBA00009677"/>
    </source>
</evidence>
<dbReference type="AlphaFoldDB" id="A0A368L3N5"/>
<sequence length="137" mass="14620">MIGKVQEAMQRNAEALKLRGQRQGVLAANIANADTPNYKAQDFDFAAALKQATAGKPLAAPLQQTHTQHLAGNQGALNSLGVRLQFRASSQPSLDGNTVDMDTERAQFADNSLRYEAALRGVNGTINSIRSALQTNG</sequence>
<dbReference type="GO" id="GO:0071978">
    <property type="term" value="P:bacterial-type flagellum-dependent swarming motility"/>
    <property type="evidence" value="ECO:0007669"/>
    <property type="project" value="TreeGrafter"/>
</dbReference>
<dbReference type="NCBIfam" id="TIGR01396">
    <property type="entry name" value="FlgB"/>
    <property type="match status" value="1"/>
</dbReference>
<comment type="similarity">
    <text evidence="2 6">Belongs to the flagella basal body rod proteins family.</text>
</comment>
<dbReference type="InterPro" id="IPR006300">
    <property type="entry name" value="FlgB"/>
</dbReference>
<organism evidence="8 9">
    <name type="scientific">Parvibium lacunae</name>
    <dbReference type="NCBI Taxonomy" id="1888893"/>
    <lineage>
        <taxon>Bacteria</taxon>
        <taxon>Pseudomonadati</taxon>
        <taxon>Pseudomonadota</taxon>
        <taxon>Betaproteobacteria</taxon>
        <taxon>Burkholderiales</taxon>
        <taxon>Alcaligenaceae</taxon>
        <taxon>Parvibium</taxon>
    </lineage>
</organism>
<keyword evidence="8" id="KW-0966">Cell projection</keyword>
<comment type="function">
    <text evidence="5 6">Structural component of flagellum, the bacterial motility apparatus. Part of the rod structure of flagellar basal body.</text>
</comment>
<evidence type="ECO:0000313" key="9">
    <source>
        <dbReference type="Proteomes" id="UP000252357"/>
    </source>
</evidence>
<dbReference type="PROSITE" id="PS00588">
    <property type="entry name" value="FLAGELLA_BB_ROD"/>
    <property type="match status" value="1"/>
</dbReference>
<keyword evidence="9" id="KW-1185">Reference proteome</keyword>
<comment type="caution">
    <text evidence="8">The sequence shown here is derived from an EMBL/GenBank/DDBJ whole genome shotgun (WGS) entry which is preliminary data.</text>
</comment>
<dbReference type="Proteomes" id="UP000252357">
    <property type="component" value="Unassembled WGS sequence"/>
</dbReference>
<evidence type="ECO:0000259" key="7">
    <source>
        <dbReference type="Pfam" id="PF00460"/>
    </source>
</evidence>
<evidence type="ECO:0000256" key="5">
    <source>
        <dbReference type="ARBA" id="ARBA00024934"/>
    </source>
</evidence>
<comment type="subcellular location">
    <subcellularLocation>
        <location evidence="1 6">Bacterial flagellum basal body</location>
    </subcellularLocation>
</comment>
<dbReference type="EMBL" id="QPGB01000002">
    <property type="protein sequence ID" value="RCS58201.1"/>
    <property type="molecule type" value="Genomic_DNA"/>
</dbReference>
<name>A0A368L3N5_9BURK</name>
<evidence type="ECO:0000256" key="1">
    <source>
        <dbReference type="ARBA" id="ARBA00004117"/>
    </source>
</evidence>
<keyword evidence="8" id="KW-0282">Flagellum</keyword>
<gene>
    <name evidence="8" type="primary">flgB</name>
    <name evidence="8" type="ORF">DU000_05085</name>
</gene>
<dbReference type="PIRSF" id="PIRSF002889">
    <property type="entry name" value="Rod_FlgB"/>
    <property type="match status" value="1"/>
</dbReference>
<accession>A0A368L3N5</accession>
<feature type="domain" description="Flagellar basal body rod protein N-terminal" evidence="7">
    <location>
        <begin position="13"/>
        <end position="39"/>
    </location>
</feature>
<dbReference type="InterPro" id="IPR001444">
    <property type="entry name" value="Flag_bb_rod_N"/>
</dbReference>
<dbReference type="InterPro" id="IPR019776">
    <property type="entry name" value="Flagellar_basal_body_rod_CS"/>
</dbReference>
<comment type="subunit">
    <text evidence="6">The basal body constitutes a major portion of the flagellar organelle and consists of a number of rings mounted on a central rod.</text>
</comment>
<evidence type="ECO:0000256" key="6">
    <source>
        <dbReference type="PIRNR" id="PIRNR002889"/>
    </source>
</evidence>